<name>A0A368X5Y0_9BURK</name>
<keyword evidence="4" id="KW-1185">Reference proteome</keyword>
<organism evidence="3 4">
    <name type="scientific">Pseudorhodoferax soli</name>
    <dbReference type="NCBI Taxonomy" id="545864"/>
    <lineage>
        <taxon>Bacteria</taxon>
        <taxon>Pseudomonadati</taxon>
        <taxon>Pseudomonadota</taxon>
        <taxon>Betaproteobacteria</taxon>
        <taxon>Burkholderiales</taxon>
        <taxon>Comamonadaceae</taxon>
    </lineage>
</organism>
<dbReference type="GO" id="GO:0016740">
    <property type="term" value="F:transferase activity"/>
    <property type="evidence" value="ECO:0007669"/>
    <property type="project" value="UniProtKB-KW"/>
</dbReference>
<dbReference type="SUPFAM" id="SSF47616">
    <property type="entry name" value="GST C-terminal domain-like"/>
    <property type="match status" value="1"/>
</dbReference>
<dbReference type="CDD" id="cd03188">
    <property type="entry name" value="GST_C_Beta"/>
    <property type="match status" value="1"/>
</dbReference>
<dbReference type="Proteomes" id="UP000252884">
    <property type="component" value="Unassembled WGS sequence"/>
</dbReference>
<dbReference type="AlphaFoldDB" id="A0A368X5Y0"/>
<dbReference type="PROSITE" id="PS50404">
    <property type="entry name" value="GST_NTER"/>
    <property type="match status" value="1"/>
</dbReference>
<dbReference type="PROSITE" id="PS50405">
    <property type="entry name" value="GST_CTER"/>
    <property type="match status" value="1"/>
</dbReference>
<comment type="caution">
    <text evidence="3">The sequence shown here is derived from an EMBL/GenBank/DDBJ whole genome shotgun (WGS) entry which is preliminary data.</text>
</comment>
<protein>
    <submittedName>
        <fullName evidence="3">Glutathione S-transferase</fullName>
    </submittedName>
</protein>
<dbReference type="RefSeq" id="WP_114472665.1">
    <property type="nucleotide sequence ID" value="NZ_QPJK01000019.1"/>
</dbReference>
<dbReference type="InterPro" id="IPR036249">
    <property type="entry name" value="Thioredoxin-like_sf"/>
</dbReference>
<reference evidence="3 4" key="1">
    <citation type="submission" date="2018-07" db="EMBL/GenBank/DDBJ databases">
        <title>Genomic Encyclopedia of Type Strains, Phase IV (KMG-IV): sequencing the most valuable type-strain genomes for metagenomic binning, comparative biology and taxonomic classification.</title>
        <authorList>
            <person name="Goeker M."/>
        </authorList>
    </citation>
    <scope>NUCLEOTIDE SEQUENCE [LARGE SCALE GENOMIC DNA]</scope>
    <source>
        <strain evidence="3 4">DSM 21634</strain>
    </source>
</reference>
<dbReference type="InterPro" id="IPR010987">
    <property type="entry name" value="Glutathione-S-Trfase_C-like"/>
</dbReference>
<dbReference type="Pfam" id="PF13410">
    <property type="entry name" value="GST_C_2"/>
    <property type="match status" value="1"/>
</dbReference>
<dbReference type="Gene3D" id="3.40.30.10">
    <property type="entry name" value="Glutaredoxin"/>
    <property type="match status" value="1"/>
</dbReference>
<gene>
    <name evidence="3" type="ORF">DES41_11927</name>
</gene>
<dbReference type="SUPFAM" id="SSF52833">
    <property type="entry name" value="Thioredoxin-like"/>
    <property type="match status" value="1"/>
</dbReference>
<proteinExistence type="predicted"/>
<dbReference type="InterPro" id="IPR004045">
    <property type="entry name" value="Glutathione_S-Trfase_N"/>
</dbReference>
<dbReference type="SFLD" id="SFLDS00019">
    <property type="entry name" value="Glutathione_Transferase_(cytos"/>
    <property type="match status" value="1"/>
</dbReference>
<dbReference type="Pfam" id="PF02798">
    <property type="entry name" value="GST_N"/>
    <property type="match status" value="1"/>
</dbReference>
<evidence type="ECO:0000259" key="1">
    <source>
        <dbReference type="PROSITE" id="PS50404"/>
    </source>
</evidence>
<dbReference type="PANTHER" id="PTHR44051">
    <property type="entry name" value="GLUTATHIONE S-TRANSFERASE-RELATED"/>
    <property type="match status" value="1"/>
</dbReference>
<dbReference type="CDD" id="cd03057">
    <property type="entry name" value="GST_N_Beta"/>
    <property type="match status" value="1"/>
</dbReference>
<dbReference type="SFLD" id="SFLDG00358">
    <property type="entry name" value="Main_(cytGST)"/>
    <property type="match status" value="1"/>
</dbReference>
<dbReference type="InterPro" id="IPR040079">
    <property type="entry name" value="Glutathione_S-Trfase"/>
</dbReference>
<accession>A0A368X5Y0</accession>
<dbReference type="PANTHER" id="PTHR44051:SF8">
    <property type="entry name" value="GLUTATHIONE S-TRANSFERASE GSTA"/>
    <property type="match status" value="1"/>
</dbReference>
<sequence length="208" mass="22835">MLTLYYAPKTCARASHIALAESGLPYRTQRLNFAEGEQRQPAYLAINPKGRVPALVTERGTLTETPAILAYIAQSAPQARLAPLDDAFAYAQMQAVNAYLCSTVHVAHAHRFRAARWADDKSAHESMQRKVASNMRECFELIESTMLGSPWVLGEQYSVADAYLYTLAGWLEGDGVDLAGLPATRAHRDRMEQRPAVQKALAEEAAGA</sequence>
<evidence type="ECO:0000313" key="3">
    <source>
        <dbReference type="EMBL" id="RCW63422.1"/>
    </source>
</evidence>
<keyword evidence="3" id="KW-0808">Transferase</keyword>
<evidence type="ECO:0000313" key="4">
    <source>
        <dbReference type="Proteomes" id="UP000252884"/>
    </source>
</evidence>
<feature type="domain" description="GST N-terminal" evidence="1">
    <location>
        <begin position="1"/>
        <end position="80"/>
    </location>
</feature>
<dbReference type="SFLD" id="SFLDG01150">
    <property type="entry name" value="Main.1:_Beta-like"/>
    <property type="match status" value="1"/>
</dbReference>
<dbReference type="InterPro" id="IPR036282">
    <property type="entry name" value="Glutathione-S-Trfase_C_sf"/>
</dbReference>
<dbReference type="EMBL" id="QPJK01000019">
    <property type="protein sequence ID" value="RCW63422.1"/>
    <property type="molecule type" value="Genomic_DNA"/>
</dbReference>
<evidence type="ECO:0000259" key="2">
    <source>
        <dbReference type="PROSITE" id="PS50405"/>
    </source>
</evidence>
<feature type="domain" description="GST C-terminal" evidence="2">
    <location>
        <begin position="86"/>
        <end position="208"/>
    </location>
</feature>
<dbReference type="Gene3D" id="1.20.1050.10">
    <property type="match status" value="1"/>
</dbReference>
<dbReference type="OrthoDB" id="3828095at2"/>